<gene>
    <name evidence="7" type="ORF">BDV27DRAFT_155087</name>
</gene>
<evidence type="ECO:0000313" key="7">
    <source>
        <dbReference type="EMBL" id="KAE8367383.1"/>
    </source>
</evidence>
<dbReference type="InterPro" id="IPR001138">
    <property type="entry name" value="Zn2Cys6_DnaBD"/>
</dbReference>
<keyword evidence="2" id="KW-0238">DNA-binding</keyword>
<dbReference type="OrthoDB" id="5392779at2759"/>
<accession>A0A5N7ACJ0</accession>
<dbReference type="AlphaFoldDB" id="A0A5N7ACJ0"/>
<keyword evidence="3" id="KW-0804">Transcription</keyword>
<sequence length="745" mass="83630">MDPSVNNRDMVDSLQGYRSRKRMRKGTRSCTECRRRKTRCTFDSNRPGTCRECGLRGTTCLEQEQDSRREDQQPYSLRERVVELETVVQTLLRRLDAIDGGSYVASTVLYQPAANVKEPLSTCLPGFDWPDKLVESRPTNGVNLIAQPTVTDGVELNPVNEQMVTAPVLRLFDNDVVSRRGCQSSDSLASSPHTASASRAKAARTALLSLLPPHNDITRLVESSLMWWSAWQAEFPEICRRCRVDVTLGQSLCDNPMSPADAAKALLCLVLSVEQLPGDYDYACLSVPFTPQEWINRSIDAVVRFVIYDDEFASTLTGIESHILLSKYYINQGRLRKAWLTARRGIEFAQLTGVHWCTTKPPLLPTPLFDRRLQIWCAAATVDRFLSLILGLPYAVPDAFLLPQVTACLQRESSPPAYTYMARLALVLGKIVDRDQSSSEQSISRTLLLDEELADMIKCIPEHWWRTSGQDNRKMAGKCYETAILRFLHQVIRAFAHLPYLLKHTADPKSQCCRLTALESARKSLLAYREFRATNRPYLYRLMDFLAFTMAMLLVIHSVGYSGMPSLQPREQDSQDIDLVREAAEIFAKVGTNNGGTAALESSKIIQGILGHWAAGSGSHPRRCETLKICLPYFGAITICPGKVLAEQLRRKPRVPEPFYRCQKQQPPLCPLLAAADGRNGDKQRNLVGQTSTDPQSEYLNSPQFRLEDAPSFSDAGWELSGFFDDFGYGLWSGLDINHGLDQGW</sequence>
<dbReference type="CDD" id="cd12148">
    <property type="entry name" value="fungal_TF_MHR"/>
    <property type="match status" value="1"/>
</dbReference>
<organism evidence="7 8">
    <name type="scientific">Aspergillus caelatus</name>
    <dbReference type="NCBI Taxonomy" id="61420"/>
    <lineage>
        <taxon>Eukaryota</taxon>
        <taxon>Fungi</taxon>
        <taxon>Dikarya</taxon>
        <taxon>Ascomycota</taxon>
        <taxon>Pezizomycotina</taxon>
        <taxon>Eurotiomycetes</taxon>
        <taxon>Eurotiomycetidae</taxon>
        <taxon>Eurotiales</taxon>
        <taxon>Aspergillaceae</taxon>
        <taxon>Aspergillus</taxon>
        <taxon>Aspergillus subgen. Circumdati</taxon>
    </lineage>
</organism>
<dbReference type="RefSeq" id="XP_031930464.1">
    <property type="nucleotide sequence ID" value="XM_032072081.1"/>
</dbReference>
<evidence type="ECO:0000256" key="3">
    <source>
        <dbReference type="ARBA" id="ARBA00023163"/>
    </source>
</evidence>
<dbReference type="PROSITE" id="PS00463">
    <property type="entry name" value="ZN2_CY6_FUNGAL_1"/>
    <property type="match status" value="1"/>
</dbReference>
<dbReference type="PANTHER" id="PTHR47840">
    <property type="entry name" value="ZN(II)2CYS6 TRANSCRIPTION FACTOR (EUROFUNG)-RELATED"/>
    <property type="match status" value="1"/>
</dbReference>
<dbReference type="Gene3D" id="4.10.240.10">
    <property type="entry name" value="Zn(2)-C6 fungal-type DNA-binding domain"/>
    <property type="match status" value="1"/>
</dbReference>
<feature type="compositionally biased region" description="Polar residues" evidence="5">
    <location>
        <begin position="687"/>
        <end position="700"/>
    </location>
</feature>
<evidence type="ECO:0000256" key="2">
    <source>
        <dbReference type="ARBA" id="ARBA00023125"/>
    </source>
</evidence>
<dbReference type="GO" id="GO:0000981">
    <property type="term" value="F:DNA-binding transcription factor activity, RNA polymerase II-specific"/>
    <property type="evidence" value="ECO:0007669"/>
    <property type="project" value="InterPro"/>
</dbReference>
<evidence type="ECO:0000256" key="4">
    <source>
        <dbReference type="ARBA" id="ARBA00023242"/>
    </source>
</evidence>
<evidence type="ECO:0000313" key="8">
    <source>
        <dbReference type="Proteomes" id="UP000326268"/>
    </source>
</evidence>
<dbReference type="GO" id="GO:0003677">
    <property type="term" value="F:DNA binding"/>
    <property type="evidence" value="ECO:0007669"/>
    <property type="project" value="UniProtKB-KW"/>
</dbReference>
<dbReference type="GO" id="GO:0008270">
    <property type="term" value="F:zinc ion binding"/>
    <property type="evidence" value="ECO:0007669"/>
    <property type="project" value="InterPro"/>
</dbReference>
<feature type="domain" description="Zn(2)-C6 fungal-type" evidence="6">
    <location>
        <begin position="29"/>
        <end position="60"/>
    </location>
</feature>
<dbReference type="GeneID" id="43656527"/>
<dbReference type="EMBL" id="ML737599">
    <property type="protein sequence ID" value="KAE8367383.1"/>
    <property type="molecule type" value="Genomic_DNA"/>
</dbReference>
<evidence type="ECO:0000256" key="5">
    <source>
        <dbReference type="SAM" id="MobiDB-lite"/>
    </source>
</evidence>
<dbReference type="SMART" id="SM00066">
    <property type="entry name" value="GAL4"/>
    <property type="match status" value="1"/>
</dbReference>
<dbReference type="PROSITE" id="PS50048">
    <property type="entry name" value="ZN2_CY6_FUNGAL_2"/>
    <property type="match status" value="1"/>
</dbReference>
<dbReference type="Proteomes" id="UP000326268">
    <property type="component" value="Unassembled WGS sequence"/>
</dbReference>
<name>A0A5N7ACJ0_9EURO</name>
<feature type="region of interest" description="Disordered" evidence="5">
    <location>
        <begin position="1"/>
        <end position="22"/>
    </location>
</feature>
<keyword evidence="4" id="KW-0539">Nucleus</keyword>
<evidence type="ECO:0000256" key="1">
    <source>
        <dbReference type="ARBA" id="ARBA00023015"/>
    </source>
</evidence>
<dbReference type="InterPro" id="IPR036864">
    <property type="entry name" value="Zn2-C6_fun-type_DNA-bd_sf"/>
</dbReference>
<dbReference type="PANTHER" id="PTHR47840:SF1">
    <property type="entry name" value="ZN(II)2CYS6 TRANSCRIPTION FACTOR (EUROFUNG)"/>
    <property type="match status" value="1"/>
</dbReference>
<dbReference type="GO" id="GO:0009893">
    <property type="term" value="P:positive regulation of metabolic process"/>
    <property type="evidence" value="ECO:0007669"/>
    <property type="project" value="UniProtKB-ARBA"/>
</dbReference>
<proteinExistence type="predicted"/>
<protein>
    <recommendedName>
        <fullName evidence="6">Zn(2)-C6 fungal-type domain-containing protein</fullName>
    </recommendedName>
</protein>
<feature type="region of interest" description="Disordered" evidence="5">
    <location>
        <begin position="681"/>
        <end position="700"/>
    </location>
</feature>
<dbReference type="SUPFAM" id="SSF57701">
    <property type="entry name" value="Zn2/Cys6 DNA-binding domain"/>
    <property type="match status" value="1"/>
</dbReference>
<reference evidence="7 8" key="1">
    <citation type="submission" date="2019-04" db="EMBL/GenBank/DDBJ databases">
        <title>Friends and foes A comparative genomics studyof 23 Aspergillus species from section Flavi.</title>
        <authorList>
            <consortium name="DOE Joint Genome Institute"/>
            <person name="Kjaerbolling I."/>
            <person name="Vesth T."/>
            <person name="Frisvad J.C."/>
            <person name="Nybo J.L."/>
            <person name="Theobald S."/>
            <person name="Kildgaard S."/>
            <person name="Isbrandt T."/>
            <person name="Kuo A."/>
            <person name="Sato A."/>
            <person name="Lyhne E.K."/>
            <person name="Kogle M.E."/>
            <person name="Wiebenga A."/>
            <person name="Kun R.S."/>
            <person name="Lubbers R.J."/>
            <person name="Makela M.R."/>
            <person name="Barry K."/>
            <person name="Chovatia M."/>
            <person name="Clum A."/>
            <person name="Daum C."/>
            <person name="Haridas S."/>
            <person name="He G."/>
            <person name="LaButti K."/>
            <person name="Lipzen A."/>
            <person name="Mondo S."/>
            <person name="Riley R."/>
            <person name="Salamov A."/>
            <person name="Simmons B.A."/>
            <person name="Magnuson J.K."/>
            <person name="Henrissat B."/>
            <person name="Mortensen U.H."/>
            <person name="Larsen T.O."/>
            <person name="Devries R.P."/>
            <person name="Grigoriev I.V."/>
            <person name="Machida M."/>
            <person name="Baker S.E."/>
            <person name="Andersen M.R."/>
        </authorList>
    </citation>
    <scope>NUCLEOTIDE SEQUENCE [LARGE SCALE GENOMIC DNA]</scope>
    <source>
        <strain evidence="7 8">CBS 763.97</strain>
    </source>
</reference>
<dbReference type="CDD" id="cd00067">
    <property type="entry name" value="GAL4"/>
    <property type="match status" value="1"/>
</dbReference>
<evidence type="ECO:0000259" key="6">
    <source>
        <dbReference type="PROSITE" id="PS50048"/>
    </source>
</evidence>
<keyword evidence="1" id="KW-0805">Transcription regulation</keyword>
<keyword evidence="8" id="KW-1185">Reference proteome</keyword>